<dbReference type="PROSITE" id="PS52050">
    <property type="entry name" value="WYL"/>
    <property type="match status" value="1"/>
</dbReference>
<sequence length="329" mass="38929">MKNGDEVMEKKEPIDKRSKADRVLRMYDLLMRGKVINKAAAGQKFGVDEKTIQRDLDDIRCYLNERVNDFGIQNELIYDRRKNGYRLEQEEGMRFSNEEVLAITKILLDSRAFTKDEMMQMLDKLIECCVPPQNQSLVSELIANERYHYIEPQHHRVFIDKMWQIGQAIHEKKCIEIGYERTKDKKVVKRKVEPQAILFSEFYFYLAANIEGIDKEKAFDVANDAFPTIYRIDRILELQVLDEHFNIPYKDRFEEGEYRKRIQFMYGGKLQRTKFWYKGTSVEAILDRLPTAKILKEENGKFLISAETFGKGIDMWLRSQGDYVEVVKN</sequence>
<reference evidence="2 3" key="1">
    <citation type="submission" date="2009-08" db="EMBL/GenBank/DDBJ databases">
        <authorList>
            <person name="Weinstock G."/>
            <person name="Sodergren E."/>
            <person name="Clifton S."/>
            <person name="Fulton L."/>
            <person name="Fulton B."/>
            <person name="Courtney L."/>
            <person name="Fronick C."/>
            <person name="Harrison M."/>
            <person name="Strong C."/>
            <person name="Farmer C."/>
            <person name="Delahaunty K."/>
            <person name="Markovic C."/>
            <person name="Hall O."/>
            <person name="Minx P."/>
            <person name="Tomlinson C."/>
            <person name="Mitreva M."/>
            <person name="Nelson J."/>
            <person name="Hou S."/>
            <person name="Wollam A."/>
            <person name="Pepin K.H."/>
            <person name="Johnson M."/>
            <person name="Bhonagiri V."/>
            <person name="Nash W.E."/>
            <person name="Warren W."/>
            <person name="Chinwalla A."/>
            <person name="Mardis E.R."/>
            <person name="Wilson R.K."/>
        </authorList>
    </citation>
    <scope>NUCLEOTIDE SEQUENCE [LARGE SCALE GENOMIC DNA]</scope>
    <source>
        <strain evidence="2 3">L1-82</strain>
    </source>
</reference>
<dbReference type="PANTHER" id="PTHR34580">
    <property type="match status" value="1"/>
</dbReference>
<evidence type="ECO:0000313" key="2">
    <source>
        <dbReference type="EMBL" id="EEV01993.1"/>
    </source>
</evidence>
<accession>C7G877</accession>
<dbReference type="Pfam" id="PF13280">
    <property type="entry name" value="WYL"/>
    <property type="match status" value="1"/>
</dbReference>
<feature type="domain" description="WYL" evidence="1">
    <location>
        <begin position="164"/>
        <end position="240"/>
    </location>
</feature>
<organism evidence="2 3">
    <name type="scientific">Roseburia intestinalis L1-82</name>
    <dbReference type="NCBI Taxonomy" id="536231"/>
    <lineage>
        <taxon>Bacteria</taxon>
        <taxon>Bacillati</taxon>
        <taxon>Bacillota</taxon>
        <taxon>Clostridia</taxon>
        <taxon>Lachnospirales</taxon>
        <taxon>Lachnospiraceae</taxon>
        <taxon>Roseburia</taxon>
    </lineage>
</organism>
<gene>
    <name evidence="2" type="ORF">ROSINTL182_06101</name>
</gene>
<proteinExistence type="predicted"/>
<dbReference type="PANTHER" id="PTHR34580:SF1">
    <property type="entry name" value="PROTEIN PAFC"/>
    <property type="match status" value="1"/>
</dbReference>
<protein>
    <recommendedName>
        <fullName evidence="1">WYL domain-containing protein</fullName>
    </recommendedName>
</protein>
<comment type="caution">
    <text evidence="2">The sequence shown here is derived from an EMBL/GenBank/DDBJ whole genome shotgun (WGS) entry which is preliminary data.</text>
</comment>
<dbReference type="HOGENOM" id="CLU_073597_0_0_9"/>
<dbReference type="InterPro" id="IPR026881">
    <property type="entry name" value="WYL_dom"/>
</dbReference>
<dbReference type="EMBL" id="ABYJ02000051">
    <property type="protein sequence ID" value="EEV01993.1"/>
    <property type="molecule type" value="Genomic_DNA"/>
</dbReference>
<evidence type="ECO:0000259" key="1">
    <source>
        <dbReference type="Pfam" id="PF13280"/>
    </source>
</evidence>
<dbReference type="InterPro" id="IPR051534">
    <property type="entry name" value="CBASS_pafABC_assoc_protein"/>
</dbReference>
<name>C7G877_9FIRM</name>
<evidence type="ECO:0000313" key="3">
    <source>
        <dbReference type="Proteomes" id="UP000004828"/>
    </source>
</evidence>
<dbReference type="Proteomes" id="UP000004828">
    <property type="component" value="Unassembled WGS sequence"/>
</dbReference>
<dbReference type="AlphaFoldDB" id="C7G877"/>